<dbReference type="Gene3D" id="1.10.10.10">
    <property type="entry name" value="Winged helix-like DNA-binding domain superfamily/Winged helix DNA-binding domain"/>
    <property type="match status" value="1"/>
</dbReference>
<dbReference type="InterPro" id="IPR000595">
    <property type="entry name" value="cNMP-bd_dom"/>
</dbReference>
<evidence type="ECO:0000256" key="2">
    <source>
        <dbReference type="ARBA" id="ARBA00023125"/>
    </source>
</evidence>
<organism evidence="6 7">
    <name type="scientific">Christiangramia antarctica</name>
    <dbReference type="NCBI Taxonomy" id="2058158"/>
    <lineage>
        <taxon>Bacteria</taxon>
        <taxon>Pseudomonadati</taxon>
        <taxon>Bacteroidota</taxon>
        <taxon>Flavobacteriia</taxon>
        <taxon>Flavobacteriales</taxon>
        <taxon>Flavobacteriaceae</taxon>
        <taxon>Christiangramia</taxon>
    </lineage>
</organism>
<feature type="domain" description="HTH crp-type" evidence="5">
    <location>
        <begin position="149"/>
        <end position="222"/>
    </location>
</feature>
<dbReference type="InterPro" id="IPR036390">
    <property type="entry name" value="WH_DNA-bd_sf"/>
</dbReference>
<dbReference type="RefSeq" id="WP_251742900.1">
    <property type="nucleotide sequence ID" value="NZ_JBHUOJ010000008.1"/>
</dbReference>
<keyword evidence="7" id="KW-1185">Reference proteome</keyword>
<dbReference type="PROSITE" id="PS50042">
    <property type="entry name" value="CNMP_BINDING_3"/>
    <property type="match status" value="1"/>
</dbReference>
<evidence type="ECO:0000256" key="3">
    <source>
        <dbReference type="ARBA" id="ARBA00023163"/>
    </source>
</evidence>
<dbReference type="InterPro" id="IPR036388">
    <property type="entry name" value="WH-like_DNA-bd_sf"/>
</dbReference>
<evidence type="ECO:0000256" key="1">
    <source>
        <dbReference type="ARBA" id="ARBA00023015"/>
    </source>
</evidence>
<dbReference type="EMBL" id="JBHUOJ010000008">
    <property type="protein sequence ID" value="MFD2832522.1"/>
    <property type="molecule type" value="Genomic_DNA"/>
</dbReference>
<dbReference type="SUPFAM" id="SSF46785">
    <property type="entry name" value="Winged helix' DNA-binding domain"/>
    <property type="match status" value="1"/>
</dbReference>
<keyword evidence="2" id="KW-0238">DNA-binding</keyword>
<dbReference type="InterPro" id="IPR018490">
    <property type="entry name" value="cNMP-bd_dom_sf"/>
</dbReference>
<name>A0ABW5X1J2_9FLAO</name>
<dbReference type="SUPFAM" id="SSF51206">
    <property type="entry name" value="cAMP-binding domain-like"/>
    <property type="match status" value="1"/>
</dbReference>
<evidence type="ECO:0000259" key="5">
    <source>
        <dbReference type="PROSITE" id="PS51063"/>
    </source>
</evidence>
<dbReference type="Pfam" id="PF00027">
    <property type="entry name" value="cNMP_binding"/>
    <property type="match status" value="1"/>
</dbReference>
<dbReference type="CDD" id="cd00038">
    <property type="entry name" value="CAP_ED"/>
    <property type="match status" value="1"/>
</dbReference>
<dbReference type="PROSITE" id="PS51063">
    <property type="entry name" value="HTH_CRP_2"/>
    <property type="match status" value="1"/>
</dbReference>
<proteinExistence type="predicted"/>
<dbReference type="Gene3D" id="2.60.120.10">
    <property type="entry name" value="Jelly Rolls"/>
    <property type="match status" value="1"/>
</dbReference>
<dbReference type="PANTHER" id="PTHR24567">
    <property type="entry name" value="CRP FAMILY TRANSCRIPTIONAL REGULATORY PROTEIN"/>
    <property type="match status" value="1"/>
</dbReference>
<dbReference type="Pfam" id="PF13545">
    <property type="entry name" value="HTH_Crp_2"/>
    <property type="match status" value="1"/>
</dbReference>
<protein>
    <submittedName>
        <fullName evidence="6">Crp/Fnr family transcriptional regulator</fullName>
    </submittedName>
</protein>
<gene>
    <name evidence="6" type="ORF">ACFSYS_04430</name>
</gene>
<dbReference type="InterPro" id="IPR012318">
    <property type="entry name" value="HTH_CRP"/>
</dbReference>
<dbReference type="InterPro" id="IPR050397">
    <property type="entry name" value="Env_Response_Regulators"/>
</dbReference>
<reference evidence="7" key="1">
    <citation type="journal article" date="2019" name="Int. J. Syst. Evol. Microbiol.">
        <title>The Global Catalogue of Microorganisms (GCM) 10K type strain sequencing project: providing services to taxonomists for standard genome sequencing and annotation.</title>
        <authorList>
            <consortium name="The Broad Institute Genomics Platform"/>
            <consortium name="The Broad Institute Genome Sequencing Center for Infectious Disease"/>
            <person name="Wu L."/>
            <person name="Ma J."/>
        </authorList>
    </citation>
    <scope>NUCLEOTIDE SEQUENCE [LARGE SCALE GENOMIC DNA]</scope>
    <source>
        <strain evidence="7">KCTC 52925</strain>
    </source>
</reference>
<dbReference type="PANTHER" id="PTHR24567:SF74">
    <property type="entry name" value="HTH-TYPE TRANSCRIPTIONAL REGULATOR ARCR"/>
    <property type="match status" value="1"/>
</dbReference>
<sequence length="227" mass="26645">MDQNLKFWYLNNFILVKELKEEYKNYIHERTIMKSLKKDEMVYFQNDPANSIYFLKEGKVRISQFDKSGNEFLVAILGKGEIFGEASITENSSRQEAAIVEENLTYCVMKDEDFKSLLLMAPELNFKFSQMCVNNLLETKNRLKDFALKNNKQRIIDFLKEPIVNNNATVNGEIVLNDCFTHQKIAQLTSTNRQEVSMVFSDLRKKQIIDYDRKTIKILDLEQLQNL</sequence>
<dbReference type="InterPro" id="IPR014710">
    <property type="entry name" value="RmlC-like_jellyroll"/>
</dbReference>
<keyword evidence="3" id="KW-0804">Transcription</keyword>
<evidence type="ECO:0000313" key="6">
    <source>
        <dbReference type="EMBL" id="MFD2832522.1"/>
    </source>
</evidence>
<feature type="domain" description="Cyclic nucleotide-binding" evidence="4">
    <location>
        <begin position="15"/>
        <end position="118"/>
    </location>
</feature>
<dbReference type="SMART" id="SM00100">
    <property type="entry name" value="cNMP"/>
    <property type="match status" value="1"/>
</dbReference>
<evidence type="ECO:0000259" key="4">
    <source>
        <dbReference type="PROSITE" id="PS50042"/>
    </source>
</evidence>
<comment type="caution">
    <text evidence="6">The sequence shown here is derived from an EMBL/GenBank/DDBJ whole genome shotgun (WGS) entry which is preliminary data.</text>
</comment>
<accession>A0ABW5X1J2</accession>
<evidence type="ECO:0000313" key="7">
    <source>
        <dbReference type="Proteomes" id="UP001597438"/>
    </source>
</evidence>
<keyword evidence="1" id="KW-0805">Transcription regulation</keyword>
<dbReference type="Proteomes" id="UP001597438">
    <property type="component" value="Unassembled WGS sequence"/>
</dbReference>